<sequence>MSDAIPAEAAAATSESALYRRVWRWHFYAGLVCLPFLALLATTGALYLFKDPIESLLYARLRVVEAGPAPGLAASALVDRALAAEPGVAVRFVAPARPGRSAEVGIRTAEGIVAVYLDPADGRELGRLRDDDRLMEVVKRLHSLAIAGPVANHWIEIVAGWALVLVVSGVFLWWPRGRSGGVCTVRERPAQRLWWRDVHAVTGIVAAVAIVFLAVTGMPWSAFWGQQFGRLSAERGLGVPKHVWGPAPPSAVPPLAGLQAVPWAVGQVPPPRSSEPPRPAGEPHHGEHGGGAHVAPATPATEALQADGLGLDHALQILARMGVPAGTPVRLPDGPRGAYTAMHFPGDIREVRVVHLDRYSGAVLADIRYADYGIVGRATEWGISLHTGRQFGWINQLVMLAACLAIVVLAVSAVVMWWKRRPHGRLAAPPRKAGDRAAVGAIAVALLLGLIYPLLGASMLVALVVDALVPAGWRKRYGL</sequence>
<dbReference type="HOGENOM" id="CLU_031962_3_2_4"/>
<organism evidence="3 4">
    <name type="scientific">Methylibium petroleiphilum (strain ATCC BAA-1232 / LMG 22953 / PM1)</name>
    <dbReference type="NCBI Taxonomy" id="420662"/>
    <lineage>
        <taxon>Bacteria</taxon>
        <taxon>Pseudomonadati</taxon>
        <taxon>Pseudomonadota</taxon>
        <taxon>Betaproteobacteria</taxon>
        <taxon>Burkholderiales</taxon>
        <taxon>Sphaerotilaceae</taxon>
        <taxon>Methylibium</taxon>
    </lineage>
</organism>
<dbReference type="PANTHER" id="PTHR34219">
    <property type="entry name" value="IRON-REGULATED INNER MEMBRANE PROTEIN-RELATED"/>
    <property type="match status" value="1"/>
</dbReference>
<evidence type="ECO:0000256" key="2">
    <source>
        <dbReference type="SAM" id="Phobius"/>
    </source>
</evidence>
<keyword evidence="4" id="KW-1185">Reference proteome</keyword>
<feature type="transmembrane region" description="Helical" evidence="2">
    <location>
        <begin position="194"/>
        <end position="215"/>
    </location>
</feature>
<dbReference type="KEGG" id="mpt:Mpe_A3266"/>
<dbReference type="AlphaFoldDB" id="A2SKY0"/>
<protein>
    <recommendedName>
        <fullName evidence="5">PepSY domain-containing protein</fullName>
    </recommendedName>
</protein>
<evidence type="ECO:0000313" key="3">
    <source>
        <dbReference type="EMBL" id="ABM96219.1"/>
    </source>
</evidence>
<accession>A2SKY0</accession>
<dbReference type="RefSeq" id="WP_011830842.1">
    <property type="nucleotide sequence ID" value="NC_008825.1"/>
</dbReference>
<gene>
    <name evidence="3" type="ordered locus">Mpe_A3266</name>
</gene>
<keyword evidence="2" id="KW-0472">Membrane</keyword>
<keyword evidence="2" id="KW-1133">Transmembrane helix</keyword>
<feature type="transmembrane region" description="Helical" evidence="2">
    <location>
        <begin position="438"/>
        <end position="469"/>
    </location>
</feature>
<feature type="transmembrane region" description="Helical" evidence="2">
    <location>
        <begin position="154"/>
        <end position="174"/>
    </location>
</feature>
<feature type="compositionally biased region" description="Basic and acidic residues" evidence="1">
    <location>
        <begin position="281"/>
        <end position="290"/>
    </location>
</feature>
<dbReference type="EMBL" id="CP000555">
    <property type="protein sequence ID" value="ABM96219.1"/>
    <property type="molecule type" value="Genomic_DNA"/>
</dbReference>
<dbReference type="Proteomes" id="UP000000366">
    <property type="component" value="Chromosome"/>
</dbReference>
<evidence type="ECO:0000313" key="4">
    <source>
        <dbReference type="Proteomes" id="UP000000366"/>
    </source>
</evidence>
<dbReference type="PANTHER" id="PTHR34219:SF1">
    <property type="entry name" value="PEPSY DOMAIN-CONTAINING PROTEIN"/>
    <property type="match status" value="1"/>
</dbReference>
<feature type="transmembrane region" description="Helical" evidence="2">
    <location>
        <begin position="25"/>
        <end position="49"/>
    </location>
</feature>
<feature type="transmembrane region" description="Helical" evidence="2">
    <location>
        <begin position="397"/>
        <end position="418"/>
    </location>
</feature>
<dbReference type="STRING" id="420662.Mpe_A3266"/>
<name>A2SKY0_METPP</name>
<evidence type="ECO:0000256" key="1">
    <source>
        <dbReference type="SAM" id="MobiDB-lite"/>
    </source>
</evidence>
<evidence type="ECO:0008006" key="5">
    <source>
        <dbReference type="Google" id="ProtNLM"/>
    </source>
</evidence>
<feature type="region of interest" description="Disordered" evidence="1">
    <location>
        <begin position="266"/>
        <end position="295"/>
    </location>
</feature>
<dbReference type="Pfam" id="PF03929">
    <property type="entry name" value="PepSY_TM"/>
    <property type="match status" value="1"/>
</dbReference>
<proteinExistence type="predicted"/>
<dbReference type="InterPro" id="IPR005625">
    <property type="entry name" value="PepSY-ass_TM"/>
</dbReference>
<keyword evidence="2" id="KW-0812">Transmembrane</keyword>
<reference evidence="3 4" key="1">
    <citation type="journal article" date="2007" name="J. Bacteriol.">
        <title>Whole-genome analysis of the methyl tert-butyl ether-degrading beta-proteobacterium Methylibium petroleiphilum PM1.</title>
        <authorList>
            <person name="Kane S.R."/>
            <person name="Chakicherla A.Y."/>
            <person name="Chain P.S.G."/>
            <person name="Schmidt R."/>
            <person name="Shin M.W."/>
            <person name="Legler T.C."/>
            <person name="Scow K.M."/>
            <person name="Larimer F.W."/>
            <person name="Lucas S.M."/>
            <person name="Richardson P.M."/>
            <person name="Hristova K.R."/>
        </authorList>
    </citation>
    <scope>NUCLEOTIDE SEQUENCE [LARGE SCALE GENOMIC DNA]</scope>
    <source>
        <strain evidence="4">ATCC BAA-1232 / LMG 22953 / PM1</strain>
    </source>
</reference>
<dbReference type="eggNOG" id="COG3182">
    <property type="taxonomic scope" value="Bacteria"/>
</dbReference>
<feature type="compositionally biased region" description="Pro residues" evidence="1">
    <location>
        <begin position="268"/>
        <end position="280"/>
    </location>
</feature>